<name>A0A6J7GIU2_9ZZZZ</name>
<evidence type="ECO:0000256" key="6">
    <source>
        <dbReference type="SAM" id="Phobius"/>
    </source>
</evidence>
<feature type="transmembrane region" description="Helical" evidence="6">
    <location>
        <begin position="104"/>
        <end position="122"/>
    </location>
</feature>
<dbReference type="InterPro" id="IPR001626">
    <property type="entry name" value="ABC_TroCD"/>
</dbReference>
<dbReference type="EMBL" id="CAFBMK010000037">
    <property type="protein sequence ID" value="CAB4906548.1"/>
    <property type="molecule type" value="Genomic_DNA"/>
</dbReference>
<evidence type="ECO:0000313" key="7">
    <source>
        <dbReference type="EMBL" id="CAB4906548.1"/>
    </source>
</evidence>
<feature type="transmembrane region" description="Helical" evidence="6">
    <location>
        <begin position="207"/>
        <end position="224"/>
    </location>
</feature>
<evidence type="ECO:0000256" key="4">
    <source>
        <dbReference type="ARBA" id="ARBA00022989"/>
    </source>
</evidence>
<evidence type="ECO:0000256" key="2">
    <source>
        <dbReference type="ARBA" id="ARBA00008034"/>
    </source>
</evidence>
<comment type="similarity">
    <text evidence="2">Belongs to the ABC-3 integral membrane protein family.</text>
</comment>
<gene>
    <name evidence="7" type="ORF">UFOPK3564_00921</name>
</gene>
<dbReference type="InterPro" id="IPR037294">
    <property type="entry name" value="ABC_BtuC-like"/>
</dbReference>
<feature type="transmembrane region" description="Helical" evidence="6">
    <location>
        <begin position="142"/>
        <end position="162"/>
    </location>
</feature>
<comment type="subcellular location">
    <subcellularLocation>
        <location evidence="1">Membrane</location>
        <topology evidence="1">Multi-pass membrane protein</topology>
    </subcellularLocation>
</comment>
<dbReference type="Gene3D" id="1.10.3470.10">
    <property type="entry name" value="ABC transporter involved in vitamin B12 uptake, BtuC"/>
    <property type="match status" value="1"/>
</dbReference>
<sequence>MTDAVLLASILDGLIDPWRSGIMQRALLEVVLLGATGGLLGCWIVWGGLSYSAEALPHAMFPGLVGAALLGLPLVLGGAVGLLAAALLIAAVSRVPSLDRDTSISVVFTSMFGLGTLMALSPDTPTGVTELLFGDVLGLTNGDVAVAAALTAVVLLALRVLHPRLLATTFDRDGARSAGLRPGVTDVALVVLIAVATLVCVQALGNLFVAATLVAPAATARLLGRRLGPTMGIAVGVALLSGVGGLLLSYHAGTAAGASIAGVTVAVYLVVASAAGVRGAVVGRARGPRRTRTG</sequence>
<evidence type="ECO:0000256" key="3">
    <source>
        <dbReference type="ARBA" id="ARBA00022692"/>
    </source>
</evidence>
<dbReference type="PANTHER" id="PTHR30477:SF13">
    <property type="entry name" value="IRON TRANSPORT SYSTEM MEMBRANE PROTEIN HI_0360-RELATED"/>
    <property type="match status" value="1"/>
</dbReference>
<protein>
    <submittedName>
        <fullName evidence="7">Unannotated protein</fullName>
    </submittedName>
</protein>
<feature type="transmembrane region" description="Helical" evidence="6">
    <location>
        <begin position="26"/>
        <end position="46"/>
    </location>
</feature>
<keyword evidence="3 6" id="KW-0812">Transmembrane</keyword>
<dbReference type="Pfam" id="PF00950">
    <property type="entry name" value="ABC-3"/>
    <property type="match status" value="1"/>
</dbReference>
<dbReference type="GO" id="GO:0055085">
    <property type="term" value="P:transmembrane transport"/>
    <property type="evidence" value="ECO:0007669"/>
    <property type="project" value="InterPro"/>
</dbReference>
<dbReference type="AlphaFoldDB" id="A0A6J7GIU2"/>
<organism evidence="7">
    <name type="scientific">freshwater metagenome</name>
    <dbReference type="NCBI Taxonomy" id="449393"/>
    <lineage>
        <taxon>unclassified sequences</taxon>
        <taxon>metagenomes</taxon>
        <taxon>ecological metagenomes</taxon>
    </lineage>
</organism>
<keyword evidence="5 6" id="KW-0472">Membrane</keyword>
<accession>A0A6J7GIU2</accession>
<feature type="transmembrane region" description="Helical" evidence="6">
    <location>
        <begin position="258"/>
        <end position="281"/>
    </location>
</feature>
<feature type="transmembrane region" description="Helical" evidence="6">
    <location>
        <begin position="183"/>
        <end position="201"/>
    </location>
</feature>
<dbReference type="GO" id="GO:0010043">
    <property type="term" value="P:response to zinc ion"/>
    <property type="evidence" value="ECO:0007669"/>
    <property type="project" value="TreeGrafter"/>
</dbReference>
<feature type="transmembrane region" description="Helical" evidence="6">
    <location>
        <begin position="66"/>
        <end position="92"/>
    </location>
</feature>
<feature type="transmembrane region" description="Helical" evidence="6">
    <location>
        <begin position="231"/>
        <end position="252"/>
    </location>
</feature>
<evidence type="ECO:0000256" key="1">
    <source>
        <dbReference type="ARBA" id="ARBA00004141"/>
    </source>
</evidence>
<evidence type="ECO:0000256" key="5">
    <source>
        <dbReference type="ARBA" id="ARBA00023136"/>
    </source>
</evidence>
<reference evidence="7" key="1">
    <citation type="submission" date="2020-05" db="EMBL/GenBank/DDBJ databases">
        <authorList>
            <person name="Chiriac C."/>
            <person name="Salcher M."/>
            <person name="Ghai R."/>
            <person name="Kavagutti S V."/>
        </authorList>
    </citation>
    <scope>NUCLEOTIDE SEQUENCE</scope>
</reference>
<proteinExistence type="inferred from homology"/>
<keyword evidence="4 6" id="KW-1133">Transmembrane helix</keyword>
<dbReference type="SUPFAM" id="SSF81345">
    <property type="entry name" value="ABC transporter involved in vitamin B12 uptake, BtuC"/>
    <property type="match status" value="1"/>
</dbReference>
<dbReference type="GO" id="GO:0043190">
    <property type="term" value="C:ATP-binding cassette (ABC) transporter complex"/>
    <property type="evidence" value="ECO:0007669"/>
    <property type="project" value="InterPro"/>
</dbReference>
<dbReference type="PANTHER" id="PTHR30477">
    <property type="entry name" value="ABC-TRANSPORTER METAL-BINDING PROTEIN"/>
    <property type="match status" value="1"/>
</dbReference>